<reference evidence="1" key="1">
    <citation type="submission" date="2018-05" db="EMBL/GenBank/DDBJ databases">
        <authorList>
            <person name="Lanie J.A."/>
            <person name="Ng W.-L."/>
            <person name="Kazmierczak K.M."/>
            <person name="Andrzejewski T.M."/>
            <person name="Davidsen T.M."/>
            <person name="Wayne K.J."/>
            <person name="Tettelin H."/>
            <person name="Glass J.I."/>
            <person name="Rusch D."/>
            <person name="Podicherti R."/>
            <person name="Tsui H.-C.T."/>
            <person name="Winkler M.E."/>
        </authorList>
    </citation>
    <scope>NUCLEOTIDE SEQUENCE</scope>
</reference>
<proteinExistence type="predicted"/>
<organism evidence="1">
    <name type="scientific">marine metagenome</name>
    <dbReference type="NCBI Taxonomy" id="408172"/>
    <lineage>
        <taxon>unclassified sequences</taxon>
        <taxon>metagenomes</taxon>
        <taxon>ecological metagenomes</taxon>
    </lineage>
</organism>
<protein>
    <submittedName>
        <fullName evidence="1">Uncharacterized protein</fullName>
    </submittedName>
</protein>
<sequence>MIDINPSITMIRHKLLLLVLLIVVCSVHIDIGTNKKKGGSIKS</sequence>
<dbReference type="EMBL" id="UINC01029026">
    <property type="protein sequence ID" value="SVB11063.1"/>
    <property type="molecule type" value="Genomic_DNA"/>
</dbReference>
<dbReference type="AlphaFoldDB" id="A0A382BCS8"/>
<evidence type="ECO:0000313" key="1">
    <source>
        <dbReference type="EMBL" id="SVB11063.1"/>
    </source>
</evidence>
<accession>A0A382BCS8</accession>
<name>A0A382BCS8_9ZZZZ</name>
<gene>
    <name evidence="1" type="ORF">METZ01_LOCUS163917</name>
</gene>